<sequence length="322" mass="34805">MTPFSRALMRRVPPGFLPAMAAALLLGVLLAASLPPAAAFPGAAPGGSTQTQGAPPAPEAGKKIEGPTSFDTSSIVLFRHLIFVRLDKGFYEVMELLDFENKGKATVVSKDGSPTMRLALARSSNVRNPDARMEAAPHGLDPSLLKAMGSEISTTEPIPPGRKMVVYLYKLADEYGGITVEKPLLYGTENFVLLYEKDRVQASATGFTPQDPVTFQERQYERFLGPAKAGSTVRFHIQAPASGGELWMFYAAGGAFLLVGGGVALWVRGRRNQSLSLRVEREALLRQIAALDDRLAQGNISPGEHGRERRPRFARLRELSGG</sequence>
<organism evidence="3 4">
    <name type="scientific">Tectimicrobiota bacterium</name>
    <dbReference type="NCBI Taxonomy" id="2528274"/>
    <lineage>
        <taxon>Bacteria</taxon>
        <taxon>Pseudomonadati</taxon>
        <taxon>Nitrospinota/Tectimicrobiota group</taxon>
        <taxon>Candidatus Tectimicrobiota</taxon>
    </lineage>
</organism>
<dbReference type="Proteomes" id="UP000782312">
    <property type="component" value="Unassembled WGS sequence"/>
</dbReference>
<evidence type="ECO:0000256" key="1">
    <source>
        <dbReference type="SAM" id="MobiDB-lite"/>
    </source>
</evidence>
<proteinExistence type="predicted"/>
<dbReference type="AlphaFoldDB" id="A0A932I4V9"/>
<accession>A0A932I4V9</accession>
<reference evidence="3" key="1">
    <citation type="submission" date="2020-07" db="EMBL/GenBank/DDBJ databases">
        <title>Huge and variable diversity of episymbiotic CPR bacteria and DPANN archaea in groundwater ecosystems.</title>
        <authorList>
            <person name="He C.Y."/>
            <person name="Keren R."/>
            <person name="Whittaker M."/>
            <person name="Farag I.F."/>
            <person name="Doudna J."/>
            <person name="Cate J.H.D."/>
            <person name="Banfield J.F."/>
        </authorList>
    </citation>
    <scope>NUCLEOTIDE SEQUENCE</scope>
    <source>
        <strain evidence="3">NC_groundwater_763_Ag_S-0.2um_68_21</strain>
    </source>
</reference>
<feature type="region of interest" description="Disordered" evidence="1">
    <location>
        <begin position="43"/>
        <end position="66"/>
    </location>
</feature>
<evidence type="ECO:0000256" key="2">
    <source>
        <dbReference type="SAM" id="Phobius"/>
    </source>
</evidence>
<dbReference type="EMBL" id="JACPUR010000038">
    <property type="protein sequence ID" value="MBI3129214.1"/>
    <property type="molecule type" value="Genomic_DNA"/>
</dbReference>
<evidence type="ECO:0000313" key="3">
    <source>
        <dbReference type="EMBL" id="MBI3129214.1"/>
    </source>
</evidence>
<keyword evidence="2" id="KW-0472">Membrane</keyword>
<keyword evidence="2" id="KW-0812">Transmembrane</keyword>
<gene>
    <name evidence="3" type="ORF">HYZ11_16525</name>
</gene>
<feature type="transmembrane region" description="Helical" evidence="2">
    <location>
        <begin position="247"/>
        <end position="267"/>
    </location>
</feature>
<protein>
    <submittedName>
        <fullName evidence="3">Uncharacterized protein</fullName>
    </submittedName>
</protein>
<evidence type="ECO:0000313" key="4">
    <source>
        <dbReference type="Proteomes" id="UP000782312"/>
    </source>
</evidence>
<keyword evidence="2" id="KW-1133">Transmembrane helix</keyword>
<comment type="caution">
    <text evidence="3">The sequence shown here is derived from an EMBL/GenBank/DDBJ whole genome shotgun (WGS) entry which is preliminary data.</text>
</comment>
<name>A0A932I4V9_UNCTE</name>